<accession>A0A9N9X358</accession>
<evidence type="ECO:0000313" key="2">
    <source>
        <dbReference type="EMBL" id="CAG9824904.1"/>
    </source>
</evidence>
<organism evidence="2 3">
    <name type="scientific">Phaedon cochleariae</name>
    <name type="common">Mustard beetle</name>
    <dbReference type="NCBI Taxonomy" id="80249"/>
    <lineage>
        <taxon>Eukaryota</taxon>
        <taxon>Metazoa</taxon>
        <taxon>Ecdysozoa</taxon>
        <taxon>Arthropoda</taxon>
        <taxon>Hexapoda</taxon>
        <taxon>Insecta</taxon>
        <taxon>Pterygota</taxon>
        <taxon>Neoptera</taxon>
        <taxon>Endopterygota</taxon>
        <taxon>Coleoptera</taxon>
        <taxon>Polyphaga</taxon>
        <taxon>Cucujiformia</taxon>
        <taxon>Chrysomeloidea</taxon>
        <taxon>Chrysomelidae</taxon>
        <taxon>Chrysomelinae</taxon>
        <taxon>Chrysomelini</taxon>
        <taxon>Phaedon</taxon>
    </lineage>
</organism>
<evidence type="ECO:0000256" key="1">
    <source>
        <dbReference type="SAM" id="Phobius"/>
    </source>
</evidence>
<name>A0A9N9X358_PHACE</name>
<dbReference type="EMBL" id="OU896714">
    <property type="protein sequence ID" value="CAG9824904.1"/>
    <property type="molecule type" value="Genomic_DNA"/>
</dbReference>
<keyword evidence="1" id="KW-0472">Membrane</keyword>
<keyword evidence="3" id="KW-1185">Reference proteome</keyword>
<dbReference type="Proteomes" id="UP001153737">
    <property type="component" value="Chromosome 8"/>
</dbReference>
<sequence>MPVKTEPKMNLIDYLMIDPITEPLLPDDIWKKFELDFPEISGGIDDVFEETTVSVKSEIPYLDDLCEIRNHDCMWAGHCGSKEHPSDESHAHCLMRPPAVPVKVEVVCPPPPPQQSLLKPAVRAANAALPQTPPMSDDEECKRSSTSVLKLLHDAIEDCDLDEDSDLCDYFEDKEEVNVEDDLEEEEEEQERARSNIIKSYQFAAESDHSYHKGKAAATHVLGIETPSDSGESLIVGCLFVFFVVLCWVRWITRKNVSPKKSANTMIDSPMVLEKQSILG</sequence>
<reference evidence="2" key="1">
    <citation type="submission" date="2022-01" db="EMBL/GenBank/DDBJ databases">
        <authorList>
            <person name="King R."/>
        </authorList>
    </citation>
    <scope>NUCLEOTIDE SEQUENCE</scope>
</reference>
<feature type="transmembrane region" description="Helical" evidence="1">
    <location>
        <begin position="234"/>
        <end position="252"/>
    </location>
</feature>
<evidence type="ECO:0000313" key="3">
    <source>
        <dbReference type="Proteomes" id="UP001153737"/>
    </source>
</evidence>
<gene>
    <name evidence="2" type="ORF">PHAECO_LOCUS11568</name>
</gene>
<dbReference type="OrthoDB" id="5964374at2759"/>
<dbReference type="AlphaFoldDB" id="A0A9N9X358"/>
<reference evidence="2" key="2">
    <citation type="submission" date="2022-10" db="EMBL/GenBank/DDBJ databases">
        <authorList>
            <consortium name="ENA_rothamsted_submissions"/>
            <consortium name="culmorum"/>
            <person name="King R."/>
        </authorList>
    </citation>
    <scope>NUCLEOTIDE SEQUENCE</scope>
</reference>
<protein>
    <submittedName>
        <fullName evidence="2">Uncharacterized protein</fullName>
    </submittedName>
</protein>
<proteinExistence type="predicted"/>
<keyword evidence="1" id="KW-1133">Transmembrane helix</keyword>
<keyword evidence="1" id="KW-0812">Transmembrane</keyword>